<dbReference type="AlphaFoldDB" id="A0A1B8P447"/>
<evidence type="ECO:0000313" key="2">
    <source>
        <dbReference type="Proteomes" id="UP000092504"/>
    </source>
</evidence>
<gene>
    <name evidence="1" type="ORF">A8U91_01311</name>
</gene>
<organism evidence="1 2">
    <name type="scientific">Halomonas elongata</name>
    <dbReference type="NCBI Taxonomy" id="2746"/>
    <lineage>
        <taxon>Bacteria</taxon>
        <taxon>Pseudomonadati</taxon>
        <taxon>Pseudomonadota</taxon>
        <taxon>Gammaproteobacteria</taxon>
        <taxon>Oceanospirillales</taxon>
        <taxon>Halomonadaceae</taxon>
        <taxon>Halomonas</taxon>
    </lineage>
</organism>
<comment type="caution">
    <text evidence="1">The sequence shown here is derived from an EMBL/GenBank/DDBJ whole genome shotgun (WGS) entry which is preliminary data.</text>
</comment>
<dbReference type="Proteomes" id="UP000092504">
    <property type="component" value="Unassembled WGS sequence"/>
</dbReference>
<dbReference type="OMA" id="CHIITNS"/>
<proteinExistence type="predicted"/>
<name>A0A1B8P447_HALEL</name>
<protein>
    <submittedName>
        <fullName evidence="1">Uncharacterized protein</fullName>
    </submittedName>
</protein>
<dbReference type="PATRIC" id="fig|2746.7.peg.1353"/>
<sequence length="131" mass="14618">MAKASREKGRKAEGEVARLLGEHLGLTLKRRLGQYQAGGHDLDGWDGVCVEVKRHKRATQGDVATWWQQTLEQCAGSETPVLAYRADLQQWRFVIRPIDWGGAVAEPAEVDIDGLCAWVRHGQQLKLEVST</sequence>
<reference evidence="1 2" key="1">
    <citation type="submission" date="2016-06" db="EMBL/GenBank/DDBJ databases">
        <title>Genome sequence of halotolerant plant growth promoting strain of Halomonas elongata HEK1 isolated from salterns of Rann of Kutch, Gujarat, India.</title>
        <authorList>
            <person name="Gaba S."/>
            <person name="Singh R.N."/>
            <person name="Abrol S."/>
            <person name="Kaushik R."/>
            <person name="Saxena A.K."/>
        </authorList>
    </citation>
    <scope>NUCLEOTIDE SEQUENCE [LARGE SCALE GENOMIC DNA]</scope>
    <source>
        <strain evidence="1 2">HEK1</strain>
    </source>
</reference>
<dbReference type="Pfam" id="PF24608">
    <property type="entry name" value="PDDEXK_15"/>
    <property type="match status" value="1"/>
</dbReference>
<dbReference type="EMBL" id="MAJD01000001">
    <property type="protein sequence ID" value="OBX36963.1"/>
    <property type="molecule type" value="Genomic_DNA"/>
</dbReference>
<evidence type="ECO:0000313" key="1">
    <source>
        <dbReference type="EMBL" id="OBX36963.1"/>
    </source>
</evidence>
<accession>A0A1B8P447</accession>
<dbReference type="InterPro" id="IPR056931">
    <property type="entry name" value="D14-like"/>
</dbReference>